<dbReference type="Proteomes" id="UP000507222">
    <property type="component" value="Unassembled WGS sequence"/>
</dbReference>
<evidence type="ECO:0008006" key="4">
    <source>
        <dbReference type="Google" id="ProtNLM"/>
    </source>
</evidence>
<evidence type="ECO:0000313" key="3">
    <source>
        <dbReference type="Proteomes" id="UP000507222"/>
    </source>
</evidence>
<proteinExistence type="predicted"/>
<reference evidence="2 3" key="1">
    <citation type="submission" date="2020-05" db="EMBL/GenBank/DDBJ databases">
        <authorList>
            <person name="Campoy J."/>
            <person name="Schneeberger K."/>
            <person name="Spophaly S."/>
        </authorList>
    </citation>
    <scope>NUCLEOTIDE SEQUENCE [LARGE SCALE GENOMIC DNA]</scope>
    <source>
        <strain evidence="2">PruArmRojPasFocal</strain>
    </source>
</reference>
<gene>
    <name evidence="2" type="ORF">CURHAP_LOCUS5616</name>
</gene>
<sequence>MDGQFLRDPVTVLSFGAEHIDIVHDDPFNHSPIIRRITAQDIVDGGKRPSKPKGRRCRAGPRQSRMVNSNGKHSLNLVSQLECMHVGKRPCLSFAPSRSMMGSAKVGEGSGTLGQLTGFYGHPVTFERYKSWELLGRLSIASSLPWVCLGDFNEILAAHEKLGGAVQNERQMKNFRQAIDSCGLKDLGYTSPKFTWWCNGPEDIRVLLECGLPTWEWCRMFP</sequence>
<evidence type="ECO:0000313" key="2">
    <source>
        <dbReference type="EMBL" id="CAB4264090.1"/>
    </source>
</evidence>
<feature type="compositionally biased region" description="Basic residues" evidence="1">
    <location>
        <begin position="48"/>
        <end position="59"/>
    </location>
</feature>
<dbReference type="EMBL" id="CAEKDK010000001">
    <property type="protein sequence ID" value="CAB4264090.1"/>
    <property type="molecule type" value="Genomic_DNA"/>
</dbReference>
<name>A0A6J5TJF2_PRUAR</name>
<evidence type="ECO:0000256" key="1">
    <source>
        <dbReference type="SAM" id="MobiDB-lite"/>
    </source>
</evidence>
<dbReference type="InterPro" id="IPR036691">
    <property type="entry name" value="Endo/exonu/phosph_ase_sf"/>
</dbReference>
<dbReference type="PANTHER" id="PTHR33710:SF77">
    <property type="entry name" value="DNASE I-LIKE SUPERFAMILY PROTEIN"/>
    <property type="match status" value="1"/>
</dbReference>
<dbReference type="AlphaFoldDB" id="A0A6J5TJF2"/>
<dbReference type="Gene3D" id="3.60.10.10">
    <property type="entry name" value="Endonuclease/exonuclease/phosphatase"/>
    <property type="match status" value="1"/>
</dbReference>
<feature type="region of interest" description="Disordered" evidence="1">
    <location>
        <begin position="44"/>
        <end position="71"/>
    </location>
</feature>
<accession>A0A6J5TJF2</accession>
<organism evidence="2 3">
    <name type="scientific">Prunus armeniaca</name>
    <name type="common">Apricot</name>
    <name type="synonym">Armeniaca vulgaris</name>
    <dbReference type="NCBI Taxonomy" id="36596"/>
    <lineage>
        <taxon>Eukaryota</taxon>
        <taxon>Viridiplantae</taxon>
        <taxon>Streptophyta</taxon>
        <taxon>Embryophyta</taxon>
        <taxon>Tracheophyta</taxon>
        <taxon>Spermatophyta</taxon>
        <taxon>Magnoliopsida</taxon>
        <taxon>eudicotyledons</taxon>
        <taxon>Gunneridae</taxon>
        <taxon>Pentapetalae</taxon>
        <taxon>rosids</taxon>
        <taxon>fabids</taxon>
        <taxon>Rosales</taxon>
        <taxon>Rosaceae</taxon>
        <taxon>Amygdaloideae</taxon>
        <taxon>Amygdaleae</taxon>
        <taxon>Prunus</taxon>
    </lineage>
</organism>
<protein>
    <recommendedName>
        <fullName evidence="4">Endonuclease/exonuclease/phosphatase domain-containing protein</fullName>
    </recommendedName>
</protein>
<dbReference type="PANTHER" id="PTHR33710">
    <property type="entry name" value="BNAC02G09200D PROTEIN"/>
    <property type="match status" value="1"/>
</dbReference>
<dbReference type="SUPFAM" id="SSF56219">
    <property type="entry name" value="DNase I-like"/>
    <property type="match status" value="1"/>
</dbReference>